<accession>A0A8E2VJ35</accession>
<evidence type="ECO:0000256" key="6">
    <source>
        <dbReference type="SAM" id="MobiDB-lite"/>
    </source>
</evidence>
<keyword evidence="9" id="KW-1185">Reference proteome</keyword>
<dbReference type="GO" id="GO:0016788">
    <property type="term" value="F:hydrolase activity, acting on ester bonds"/>
    <property type="evidence" value="ECO:0007669"/>
    <property type="project" value="InterPro"/>
</dbReference>
<evidence type="ECO:0000313" key="8">
    <source>
        <dbReference type="EMBL" id="PTW49513.1"/>
    </source>
</evidence>
<evidence type="ECO:0000256" key="1">
    <source>
        <dbReference type="ARBA" id="ARBA00001947"/>
    </source>
</evidence>
<dbReference type="GO" id="GO:0046872">
    <property type="term" value="F:metal ion binding"/>
    <property type="evidence" value="ECO:0007669"/>
    <property type="project" value="UniProtKB-KW"/>
</dbReference>
<dbReference type="EMBL" id="QAYC01000007">
    <property type="protein sequence ID" value="PTW49513.1"/>
    <property type="molecule type" value="Genomic_DNA"/>
</dbReference>
<evidence type="ECO:0000256" key="4">
    <source>
        <dbReference type="ARBA" id="ARBA00022801"/>
    </source>
</evidence>
<dbReference type="PANTHER" id="PTHR37326">
    <property type="entry name" value="BLL3975 PROTEIN"/>
    <property type="match status" value="1"/>
</dbReference>
<dbReference type="InterPro" id="IPR053138">
    <property type="entry name" value="N-alpha-Ac-DABA_deacetylase"/>
</dbReference>
<dbReference type="InterPro" id="IPR057246">
    <property type="entry name" value="CARBOXYPEPT_ZN_1"/>
</dbReference>
<keyword evidence="5" id="KW-0862">Zinc</keyword>
<organism evidence="8 9">
    <name type="scientific">Rhodovulum kholense</name>
    <dbReference type="NCBI Taxonomy" id="453584"/>
    <lineage>
        <taxon>Bacteria</taxon>
        <taxon>Pseudomonadati</taxon>
        <taxon>Pseudomonadota</taxon>
        <taxon>Alphaproteobacteria</taxon>
        <taxon>Rhodobacterales</taxon>
        <taxon>Paracoccaceae</taxon>
        <taxon>Rhodovulum</taxon>
    </lineage>
</organism>
<dbReference type="PIRSF" id="PIRSF039012">
    <property type="entry name" value="ASP"/>
    <property type="match status" value="1"/>
</dbReference>
<feature type="region of interest" description="Disordered" evidence="6">
    <location>
        <begin position="1"/>
        <end position="25"/>
    </location>
</feature>
<gene>
    <name evidence="8" type="ORF">C8N38_10735</name>
</gene>
<evidence type="ECO:0000256" key="5">
    <source>
        <dbReference type="ARBA" id="ARBA00022833"/>
    </source>
</evidence>
<dbReference type="SUPFAM" id="SSF53187">
    <property type="entry name" value="Zn-dependent exopeptidases"/>
    <property type="match status" value="1"/>
</dbReference>
<keyword evidence="4" id="KW-0378">Hydrolase</keyword>
<comment type="similarity">
    <text evidence="2">Belongs to the peptidase M14 family.</text>
</comment>
<dbReference type="AlphaFoldDB" id="A0A8E2VJ35"/>
<comment type="caution">
    <text evidence="8">The sequence shown here is derived from an EMBL/GenBank/DDBJ whole genome shotgun (WGS) entry which is preliminary data.</text>
</comment>
<dbReference type="PROSITE" id="PS00132">
    <property type="entry name" value="CARBOXYPEPT_ZN_1"/>
    <property type="match status" value="1"/>
</dbReference>
<comment type="cofactor">
    <cofactor evidence="1">
        <name>Zn(2+)</name>
        <dbReference type="ChEBI" id="CHEBI:29105"/>
    </cofactor>
</comment>
<evidence type="ECO:0000256" key="2">
    <source>
        <dbReference type="ARBA" id="ARBA00005988"/>
    </source>
</evidence>
<dbReference type="InterPro" id="IPR055438">
    <property type="entry name" value="AstE_AspA_cat"/>
</dbReference>
<protein>
    <recommendedName>
        <fullName evidence="7">Succinylglutamate desuccinylase/Aspartoacylase catalytic domain-containing protein</fullName>
    </recommendedName>
</protein>
<name>A0A8E2VJ35_9RHOB</name>
<feature type="domain" description="Succinylglutamate desuccinylase/Aspartoacylase catalytic" evidence="7">
    <location>
        <begin position="88"/>
        <end position="265"/>
    </location>
</feature>
<dbReference type="InterPro" id="IPR043795">
    <property type="entry name" value="N-alpha-Ac-DABA-like"/>
</dbReference>
<dbReference type="Gene3D" id="3.40.630.10">
    <property type="entry name" value="Zn peptidases"/>
    <property type="match status" value="1"/>
</dbReference>
<evidence type="ECO:0000259" key="7">
    <source>
        <dbReference type="Pfam" id="PF24827"/>
    </source>
</evidence>
<dbReference type="CDD" id="cd06251">
    <property type="entry name" value="M14_ASTE_ASPA-like"/>
    <property type="match status" value="1"/>
</dbReference>
<sequence length="388" mass="41344">MGTAPAAVNASPKGRPRAEALASAPGAALSRDDEVLFPRRQMTPREGFTLGNATVPPGTRRTVDLPVSVLSDHTPVTMSAHVVHGRRPGPAMFVTAGVHGDEVIGVEIVRRLLSLPALGALRGTLIAIPIVNAFGFLNLSRYLPDRRDLNRCFPGSSGGSMASRLAHLLVDEVVARCEIGIDLHSAAVHRTNLPQVRVVPDDPELTRLARVFAAPVVLTSAARHGSLRETAARMGVQMLLYEGGEGLRFDEVAVRAGLSGVLRVMFDRGMIPAKGVPKARRAPLDCRVSRWLRAPQGGLLRTYRSEGDVVEAGELLAVVSDPFGEIEAEIRAAEPGIIVGRAILPVVNEGNAVFHLAAIAAADRAEDRIGTWASEVAAEPLFDEDEIL</sequence>
<dbReference type="Pfam" id="PF24827">
    <property type="entry name" value="AstE_AspA_cat"/>
    <property type="match status" value="1"/>
</dbReference>
<evidence type="ECO:0000313" key="9">
    <source>
        <dbReference type="Proteomes" id="UP000244037"/>
    </source>
</evidence>
<keyword evidence="3" id="KW-0479">Metal-binding</keyword>
<reference evidence="8 9" key="1">
    <citation type="submission" date="2018-04" db="EMBL/GenBank/DDBJ databases">
        <title>Genomic Encyclopedia of Archaeal and Bacterial Type Strains, Phase II (KMG-II): from individual species to whole genera.</title>
        <authorList>
            <person name="Goeker M."/>
        </authorList>
    </citation>
    <scope>NUCLEOTIDE SEQUENCE [LARGE SCALE GENOMIC DNA]</scope>
    <source>
        <strain evidence="8 9">DSM 19783</strain>
    </source>
</reference>
<evidence type="ECO:0000256" key="3">
    <source>
        <dbReference type="ARBA" id="ARBA00022723"/>
    </source>
</evidence>
<dbReference type="Proteomes" id="UP000244037">
    <property type="component" value="Unassembled WGS sequence"/>
</dbReference>
<dbReference type="GO" id="GO:0016811">
    <property type="term" value="F:hydrolase activity, acting on carbon-nitrogen (but not peptide) bonds, in linear amides"/>
    <property type="evidence" value="ECO:0007669"/>
    <property type="project" value="InterPro"/>
</dbReference>
<proteinExistence type="inferred from homology"/>
<dbReference type="PANTHER" id="PTHR37326:SF2">
    <property type="entry name" value="SUCCINYLGLUTAMATE DESUCCINYLASE_ASPARTOACYLASE FAMILY PROTEIN"/>
    <property type="match status" value="1"/>
</dbReference>